<dbReference type="InterPro" id="IPR007464">
    <property type="entry name" value="Bacteriocin_IId"/>
</dbReference>
<gene>
    <name evidence="1" type="ORF">EO246_02695</name>
</gene>
<evidence type="ECO:0000313" key="2">
    <source>
        <dbReference type="Proteomes" id="UP000285859"/>
    </source>
</evidence>
<evidence type="ECO:0000313" key="1">
    <source>
        <dbReference type="EMBL" id="RWR48414.1"/>
    </source>
</evidence>
<dbReference type="Proteomes" id="UP000285859">
    <property type="component" value="Unassembled WGS sequence"/>
</dbReference>
<dbReference type="AlphaFoldDB" id="A0A3S3PD41"/>
<dbReference type="RefSeq" id="WP_128267572.1">
    <property type="nucleotide sequence ID" value="NZ_JACCJA010000003.1"/>
</dbReference>
<dbReference type="InterPro" id="IPR010133">
    <property type="entry name" value="Bacteriocin_signal_seq"/>
</dbReference>
<proteinExistence type="predicted"/>
<protein>
    <submittedName>
        <fullName evidence="1">Bacteriocin</fullName>
    </submittedName>
</protein>
<dbReference type="EMBL" id="SAXH01000003">
    <property type="protein sequence ID" value="RWR48414.1"/>
    <property type="molecule type" value="Genomic_DNA"/>
</dbReference>
<name>A0A3S3PD41_9LACT</name>
<dbReference type="Pfam" id="PF04369">
    <property type="entry name" value="Lactococcin"/>
    <property type="match status" value="1"/>
</dbReference>
<organism evidence="1 2">
    <name type="scientific">Lactococcus lactis</name>
    <dbReference type="NCBI Taxonomy" id="1358"/>
    <lineage>
        <taxon>Bacteria</taxon>
        <taxon>Bacillati</taxon>
        <taxon>Bacillota</taxon>
        <taxon>Bacilli</taxon>
        <taxon>Lactobacillales</taxon>
        <taxon>Streptococcaceae</taxon>
        <taxon>Lactococcus</taxon>
    </lineage>
</organism>
<dbReference type="GO" id="GO:0042742">
    <property type="term" value="P:defense response to bacterium"/>
    <property type="evidence" value="ECO:0007669"/>
    <property type="project" value="InterPro"/>
</dbReference>
<accession>A0A3S3PD41</accession>
<sequence length="91" mass="10640">MYFLMILNCKKIVAFLVESEYNDVIKYKKESQVENQLNFEVVSDEELAEVSGGYLPIPDMPGWRGQSTPWWWSLKQSNFSDAYSSFYNATH</sequence>
<reference evidence="1 2" key="1">
    <citation type="submission" date="2019-01" db="EMBL/GenBank/DDBJ databases">
        <title>Whole genome sequence of Lactococcus lactis isolated from cow milk.</title>
        <authorList>
            <person name="Sundararaman A."/>
            <person name="Tamang J.-P."/>
            <person name="Halami P."/>
        </authorList>
    </citation>
    <scope>NUCLEOTIDE SEQUENCE [LARGE SCALE GENOMIC DNA]</scope>
    <source>
        <strain evidence="1 2">C2D</strain>
    </source>
</reference>
<dbReference type="NCBIfam" id="TIGR01847">
    <property type="entry name" value="bacteriocin_sig"/>
    <property type="match status" value="1"/>
</dbReference>
<dbReference type="GO" id="GO:0005576">
    <property type="term" value="C:extracellular region"/>
    <property type="evidence" value="ECO:0007669"/>
    <property type="project" value="InterPro"/>
</dbReference>
<comment type="caution">
    <text evidence="1">The sequence shown here is derived from an EMBL/GenBank/DDBJ whole genome shotgun (WGS) entry which is preliminary data.</text>
</comment>